<reference evidence="1 2" key="1">
    <citation type="submission" date="2018-09" db="EMBL/GenBank/DDBJ databases">
        <authorList>
            <person name="Tagini F."/>
        </authorList>
    </citation>
    <scope>NUCLEOTIDE SEQUENCE [LARGE SCALE GENOMIC DNA]</scope>
    <source>
        <strain evidence="1 2">MK136</strain>
    </source>
</reference>
<evidence type="ECO:0000313" key="1">
    <source>
        <dbReference type="EMBL" id="VBA38773.1"/>
    </source>
</evidence>
<dbReference type="OrthoDB" id="3693493at2"/>
<protein>
    <recommendedName>
        <fullName evidence="3">RiboL-PSP-HEPN domain-containing protein</fullName>
    </recommendedName>
</protein>
<evidence type="ECO:0008006" key="3">
    <source>
        <dbReference type="Google" id="ProtNLM"/>
    </source>
</evidence>
<accession>A0A498Q2C9</accession>
<proteinExistence type="predicted"/>
<dbReference type="AlphaFoldDB" id="A0A498Q2C9"/>
<name>A0A498Q2C9_9MYCO</name>
<organism evidence="1 2">
    <name type="scientific">Mycobacterium attenuatum</name>
    <dbReference type="NCBI Taxonomy" id="2341086"/>
    <lineage>
        <taxon>Bacteria</taxon>
        <taxon>Bacillati</taxon>
        <taxon>Actinomycetota</taxon>
        <taxon>Actinomycetes</taxon>
        <taxon>Mycobacteriales</taxon>
        <taxon>Mycobacteriaceae</taxon>
        <taxon>Mycobacterium</taxon>
    </lineage>
</organism>
<keyword evidence="2" id="KW-1185">Reference proteome</keyword>
<dbReference type="RefSeq" id="WP_122525513.1">
    <property type="nucleotide sequence ID" value="NZ_UPHP01000061.1"/>
</dbReference>
<gene>
    <name evidence="1" type="ORF">LAUMK136_02642</name>
</gene>
<evidence type="ECO:0000313" key="2">
    <source>
        <dbReference type="Proteomes" id="UP000273307"/>
    </source>
</evidence>
<dbReference type="EMBL" id="UPHP01000061">
    <property type="protein sequence ID" value="VBA38773.1"/>
    <property type="molecule type" value="Genomic_DNA"/>
</dbReference>
<dbReference type="Proteomes" id="UP000273307">
    <property type="component" value="Unassembled WGS sequence"/>
</dbReference>
<sequence>MPTDALERWRFERCTALDSLEAVHERVTEKRRGRQYATEHLNLALFVRLAAEFQGFCRDLHDDAVLTIIADLDGVPGADIQRQLLRSSLTRNRKLDSGNAGPGNIGNDFTYLGMTFWPDIKVRYPAKGPKWNVTLENLNDVRNAVAHSDAAKLAAVRARQPLTLRTFRTWRRSLNDAASGFDAVVSAYLGNVTGKVKTGGGNHGEA</sequence>